<feature type="repeat" description="ANK" evidence="2">
    <location>
        <begin position="866"/>
        <end position="898"/>
    </location>
</feature>
<dbReference type="InterPro" id="IPR002110">
    <property type="entry name" value="Ankyrin_rpt"/>
</dbReference>
<evidence type="ECO:0000256" key="1">
    <source>
        <dbReference type="ARBA" id="ARBA00022737"/>
    </source>
</evidence>
<reference evidence="5 6" key="1">
    <citation type="submission" date="2019-06" db="EMBL/GenBank/DDBJ databases">
        <authorList>
            <person name="Broberg M."/>
        </authorList>
    </citation>
    <scope>NUCLEOTIDE SEQUENCE [LARGE SCALE GENOMIC DNA]</scope>
</reference>
<dbReference type="Gene3D" id="1.25.40.20">
    <property type="entry name" value="Ankyrin repeat-containing domain"/>
    <property type="match status" value="1"/>
</dbReference>
<dbReference type="Pfam" id="PF12796">
    <property type="entry name" value="Ank_2"/>
    <property type="match status" value="1"/>
</dbReference>
<dbReference type="PROSITE" id="PS50297">
    <property type="entry name" value="ANK_REP_REGION"/>
    <property type="match status" value="1"/>
</dbReference>
<dbReference type="PROSITE" id="PS50088">
    <property type="entry name" value="ANK_REPEAT"/>
    <property type="match status" value="1"/>
</dbReference>
<dbReference type="PANTHER" id="PTHR10039:SF10">
    <property type="entry name" value="NACHT DOMAIN-CONTAINING PROTEIN"/>
    <property type="match status" value="1"/>
</dbReference>
<keyword evidence="2" id="KW-0040">ANK repeat</keyword>
<dbReference type="Proteomes" id="UP000766486">
    <property type="component" value="Unassembled WGS sequence"/>
</dbReference>
<dbReference type="SUPFAM" id="SSF52540">
    <property type="entry name" value="P-loop containing nucleoside triphosphate hydrolases"/>
    <property type="match status" value="1"/>
</dbReference>
<evidence type="ECO:0000313" key="6">
    <source>
        <dbReference type="Proteomes" id="UP000766486"/>
    </source>
</evidence>
<organism evidence="5 6">
    <name type="scientific">Bionectria ochroleuca</name>
    <name type="common">Gliocladium roseum</name>
    <dbReference type="NCBI Taxonomy" id="29856"/>
    <lineage>
        <taxon>Eukaryota</taxon>
        <taxon>Fungi</taxon>
        <taxon>Dikarya</taxon>
        <taxon>Ascomycota</taxon>
        <taxon>Pezizomycotina</taxon>
        <taxon>Sordariomycetes</taxon>
        <taxon>Hypocreomycetidae</taxon>
        <taxon>Hypocreales</taxon>
        <taxon>Bionectriaceae</taxon>
        <taxon>Clonostachys</taxon>
    </lineage>
</organism>
<dbReference type="InterPro" id="IPR056884">
    <property type="entry name" value="NPHP3-like_N"/>
</dbReference>
<evidence type="ECO:0000256" key="2">
    <source>
        <dbReference type="PROSITE-ProRule" id="PRU00023"/>
    </source>
</evidence>
<dbReference type="InterPro" id="IPR056125">
    <property type="entry name" value="DUF7708"/>
</dbReference>
<name>A0ABY6TZA0_BIOOC</name>
<accession>A0ABY6TZA0</accession>
<gene>
    <name evidence="5" type="ORF">CLO192961_LOCUS110503</name>
</gene>
<dbReference type="Pfam" id="PF24883">
    <property type="entry name" value="NPHP3_N"/>
    <property type="match status" value="1"/>
</dbReference>
<evidence type="ECO:0000259" key="4">
    <source>
        <dbReference type="Pfam" id="PF24883"/>
    </source>
</evidence>
<keyword evidence="6" id="KW-1185">Reference proteome</keyword>
<feature type="domain" description="DUF7708" evidence="3">
    <location>
        <begin position="77"/>
        <end position="216"/>
    </location>
</feature>
<evidence type="ECO:0000259" key="3">
    <source>
        <dbReference type="Pfam" id="PF24809"/>
    </source>
</evidence>
<feature type="domain" description="Nephrocystin 3-like N-terminal" evidence="4">
    <location>
        <begin position="295"/>
        <end position="455"/>
    </location>
</feature>
<evidence type="ECO:0000313" key="5">
    <source>
        <dbReference type="EMBL" id="VUC23261.1"/>
    </source>
</evidence>
<protein>
    <recommendedName>
        <fullName evidence="7">NACHT domain-containing protein</fullName>
    </recommendedName>
</protein>
<dbReference type="InterPro" id="IPR027417">
    <property type="entry name" value="P-loop_NTPase"/>
</dbReference>
<proteinExistence type="predicted"/>
<dbReference type="EMBL" id="CABFNS010000701">
    <property type="protein sequence ID" value="VUC23261.1"/>
    <property type="molecule type" value="Genomic_DNA"/>
</dbReference>
<evidence type="ECO:0008006" key="7">
    <source>
        <dbReference type="Google" id="ProtNLM"/>
    </source>
</evidence>
<dbReference type="SUPFAM" id="SSF48403">
    <property type="entry name" value="Ankyrin repeat"/>
    <property type="match status" value="1"/>
</dbReference>
<keyword evidence="1" id="KW-0677">Repeat</keyword>
<comment type="caution">
    <text evidence="5">The sequence shown here is derived from an EMBL/GenBank/DDBJ whole genome shotgun (WGS) entry which is preliminary data.</text>
</comment>
<dbReference type="Gene3D" id="3.40.50.300">
    <property type="entry name" value="P-loop containing nucleotide triphosphate hydrolases"/>
    <property type="match status" value="1"/>
</dbReference>
<dbReference type="Pfam" id="PF24809">
    <property type="entry name" value="DUF7708"/>
    <property type="match status" value="1"/>
</dbReference>
<dbReference type="PANTHER" id="PTHR10039">
    <property type="entry name" value="AMELOGENIN"/>
    <property type="match status" value="1"/>
</dbReference>
<sequence length="1033" mass="117919">MASARLFSRDRTTAKPSDSWESLKAATDDFQSILTEQQCAELRKVKRVPDSDAVMVFTAQLDAASRSRKGRSIATRLHSVLQSVQQFAMIVDTLVSSHPDIAALVWGCVKFAMLLVSNYTSYFEELSQVFMRFNSYCPKFEEYQVLFPTSARVQEALCKFHVSIIKFCKHAVEAIQRPWQAQLLNMFRQSFNQEFEHDILSIKMSGKGVKDELKLAQFQIEKQNQELQRQSRAVAKHGLRNLMSRSKVVNKRFEDIQIRQDQHKTLKRDQRLLESLSTHDYSTPLKEACKTRISNTATWIFSTPEFTSWTTQKGPFLLWCSGKIGSGKTVVTASTIQHLFMTKHENNCIAYFFVQYNDAQSLKAETILRSIVRQTLSPVNLSEKIKHNIQTLNEETFFQSEKVIELLKDRIVQFDRFFIILDGVDECNPSERRILLDALSSLVEIKPELRIFLASNLTLQGEIERNFPTLSRVSMEDSGAFRDISVYIQEIIQQRMLDGQLVIRDPELAKEIEGRLTTHANGMFLWVSYLLDELCDQCSDTDIRQALDNLPRSLDETYHRVLSRIAPGRVTFVQRIFQWICVVKRRLTIYELSEAVSVDVGQTSSHTSKMLNESTNLAVWSENLLHVNEENTAVYFAHHSIYDFITSQYSRDDTAAFSVNIEAAEHYVGEICMTYLHLNDFQTTLSSLRRAQGISPATIPTTTFTTDNKALNLARRIIERKIIRKTHDDFFDVAIMASYDRASTEAALESFQAGHPFLNYASQHWISHTKTFQNDLSRSFQLWKRMITEGHGLARNPWPDTQSDYELDAAILRWAVQAEHLALVRHQVEKGYLLKKDEEKSMIQAAAIGNQALLEVFLEREQSSWALETSLHMAARHGHPEVVKRLLGKQASVNVDVDLGSGNYTAAETDQEDVGWSFAANFGGHSKYPAPEASEIPKHGAEEVAYPKPANLTRRDISKHSNHPSSFAMSRPESTLVMSFAKILATKINDTSYSPGVLEKHLHDMVGIFTRKLHEEASHKFRGTTVIFHLAKR</sequence>
<dbReference type="InterPro" id="IPR036770">
    <property type="entry name" value="Ankyrin_rpt-contain_sf"/>
</dbReference>
<dbReference type="SMART" id="SM00248">
    <property type="entry name" value="ANK"/>
    <property type="match status" value="1"/>
</dbReference>